<dbReference type="Pfam" id="PF00158">
    <property type="entry name" value="Sigma54_activat"/>
    <property type="match status" value="1"/>
</dbReference>
<evidence type="ECO:0000259" key="11">
    <source>
        <dbReference type="PROSITE" id="PS50045"/>
    </source>
</evidence>
<dbReference type="InterPro" id="IPR025662">
    <property type="entry name" value="Sigma_54_int_dom_ATP-bd_1"/>
</dbReference>
<dbReference type="InterPro" id="IPR027417">
    <property type="entry name" value="P-loop_NTPase"/>
</dbReference>
<keyword evidence="8" id="KW-0010">Activator</keyword>
<dbReference type="SMART" id="SM00382">
    <property type="entry name" value="AAA"/>
    <property type="match status" value="1"/>
</dbReference>
<dbReference type="InterPro" id="IPR025944">
    <property type="entry name" value="Sigma_54_int_dom_CS"/>
</dbReference>
<protein>
    <submittedName>
        <fullName evidence="13">Sigma-54 dependent transcriptional regulator</fullName>
    </submittedName>
</protein>
<dbReference type="InterPro" id="IPR003593">
    <property type="entry name" value="AAA+_ATPase"/>
</dbReference>
<dbReference type="Proteomes" id="UP001197609">
    <property type="component" value="Unassembled WGS sequence"/>
</dbReference>
<keyword evidence="9" id="KW-0804">Transcription</keyword>
<feature type="domain" description="Response regulatory" evidence="12">
    <location>
        <begin position="7"/>
        <end position="121"/>
    </location>
</feature>
<dbReference type="Gene3D" id="1.10.8.60">
    <property type="match status" value="1"/>
</dbReference>
<dbReference type="GO" id="GO:0005524">
    <property type="term" value="F:ATP binding"/>
    <property type="evidence" value="ECO:0007669"/>
    <property type="project" value="UniProtKB-KW"/>
</dbReference>
<dbReference type="GO" id="GO:0000160">
    <property type="term" value="P:phosphorelay signal transduction system"/>
    <property type="evidence" value="ECO:0007669"/>
    <property type="project" value="InterPro"/>
</dbReference>
<evidence type="ECO:0000256" key="5">
    <source>
        <dbReference type="ARBA" id="ARBA00022840"/>
    </source>
</evidence>
<evidence type="ECO:0000256" key="1">
    <source>
        <dbReference type="ARBA" id="ARBA00004496"/>
    </source>
</evidence>
<dbReference type="Pfam" id="PF00072">
    <property type="entry name" value="Response_reg"/>
    <property type="match status" value="1"/>
</dbReference>
<dbReference type="PROSITE" id="PS50110">
    <property type="entry name" value="RESPONSE_REGULATORY"/>
    <property type="match status" value="1"/>
</dbReference>
<evidence type="ECO:0000256" key="10">
    <source>
        <dbReference type="PROSITE-ProRule" id="PRU00169"/>
    </source>
</evidence>
<sequence>MIPSHSKILIVDDDPDIREVMHDRLKAMGFEVVEAANGEEALIRLRDDSPAITLLDLQMPKKSGLEVLKAIQDEGLETTTIVMTAYGTIDKAVEAMRAGAYDFLAKPFSPGHLEVVIGKALEREALKRQNLLLSGEVKEKDLPIIGHSPSILNAIEFTKRAAASSSTILLQGESGTGKEVFANSIHRWSPRHDKPFVVVNCVALSEELLESELFGHERGAFTGAHQRKRGKLELADGGTAFLDEIGDLKPHLQAKLLRVLQEHEFDRVGGTKPIRVDLRFVAATNRRLDKAIREGLFREDLYYRLNVITISLPPLRDRPEDIVPLTNHFLAQDCARLGKRIKEITPDAWELLQHYHWPGNVRELANFIERAVVLSTRDRITSEDLPLTVLAGAPESSASDAPRDFHEAVVAYKRQVIREALHRSGGNQSRAASALGLQRTYLSRLIKELQISEKS</sequence>
<dbReference type="SUPFAM" id="SSF52172">
    <property type="entry name" value="CheY-like"/>
    <property type="match status" value="1"/>
</dbReference>
<dbReference type="PROSITE" id="PS00675">
    <property type="entry name" value="SIGMA54_INTERACT_1"/>
    <property type="match status" value="1"/>
</dbReference>
<dbReference type="GO" id="GO:0005737">
    <property type="term" value="C:cytoplasm"/>
    <property type="evidence" value="ECO:0007669"/>
    <property type="project" value="UniProtKB-SubCell"/>
</dbReference>
<evidence type="ECO:0000256" key="9">
    <source>
        <dbReference type="ARBA" id="ARBA00023163"/>
    </source>
</evidence>
<dbReference type="PRINTS" id="PR01590">
    <property type="entry name" value="HTHFIS"/>
</dbReference>
<evidence type="ECO:0000256" key="8">
    <source>
        <dbReference type="ARBA" id="ARBA00023159"/>
    </source>
</evidence>
<dbReference type="InterPro" id="IPR009057">
    <property type="entry name" value="Homeodomain-like_sf"/>
</dbReference>
<evidence type="ECO:0000256" key="6">
    <source>
        <dbReference type="ARBA" id="ARBA00023015"/>
    </source>
</evidence>
<proteinExistence type="predicted"/>
<keyword evidence="2" id="KW-0963">Cytoplasm</keyword>
<dbReference type="CDD" id="cd00009">
    <property type="entry name" value="AAA"/>
    <property type="match status" value="1"/>
</dbReference>
<feature type="modified residue" description="4-aspartylphosphate" evidence="10">
    <location>
        <position position="56"/>
    </location>
</feature>
<evidence type="ECO:0000313" key="14">
    <source>
        <dbReference type="Proteomes" id="UP001197609"/>
    </source>
</evidence>
<dbReference type="FunFam" id="3.40.50.2300:FF:000018">
    <property type="entry name" value="DNA-binding transcriptional regulator NtrC"/>
    <property type="match status" value="1"/>
</dbReference>
<dbReference type="SUPFAM" id="SSF46689">
    <property type="entry name" value="Homeodomain-like"/>
    <property type="match status" value="1"/>
</dbReference>
<dbReference type="Gene3D" id="3.40.50.300">
    <property type="entry name" value="P-loop containing nucleotide triphosphate hydrolases"/>
    <property type="match status" value="1"/>
</dbReference>
<dbReference type="GO" id="GO:0043565">
    <property type="term" value="F:sequence-specific DNA binding"/>
    <property type="evidence" value="ECO:0007669"/>
    <property type="project" value="InterPro"/>
</dbReference>
<dbReference type="SMART" id="SM00448">
    <property type="entry name" value="REC"/>
    <property type="match status" value="1"/>
</dbReference>
<feature type="domain" description="Sigma-54 factor interaction" evidence="11">
    <location>
        <begin position="144"/>
        <end position="373"/>
    </location>
</feature>
<dbReference type="InterPro" id="IPR002197">
    <property type="entry name" value="HTH_Fis"/>
</dbReference>
<dbReference type="InterPro" id="IPR001789">
    <property type="entry name" value="Sig_transdc_resp-reg_receiver"/>
</dbReference>
<name>A0AAJ1AHK9_9BACT</name>
<dbReference type="FunFam" id="3.40.50.300:FF:000006">
    <property type="entry name" value="DNA-binding transcriptional regulator NtrC"/>
    <property type="match status" value="1"/>
</dbReference>
<dbReference type="InterPro" id="IPR002078">
    <property type="entry name" value="Sigma_54_int"/>
</dbReference>
<dbReference type="GO" id="GO:0006355">
    <property type="term" value="P:regulation of DNA-templated transcription"/>
    <property type="evidence" value="ECO:0007669"/>
    <property type="project" value="InterPro"/>
</dbReference>
<keyword evidence="5" id="KW-0067">ATP-binding</keyword>
<dbReference type="Pfam" id="PF25601">
    <property type="entry name" value="AAA_lid_14"/>
    <property type="match status" value="1"/>
</dbReference>
<dbReference type="PROSITE" id="PS00688">
    <property type="entry name" value="SIGMA54_INTERACT_3"/>
    <property type="match status" value="1"/>
</dbReference>
<comment type="subcellular location">
    <subcellularLocation>
        <location evidence="1">Cytoplasm</location>
    </subcellularLocation>
</comment>
<dbReference type="AlphaFoldDB" id="A0AAJ1AHK9"/>
<organism evidence="13 14">
    <name type="scientific">Candidatus Methylomirabilis tolerans</name>
    <dbReference type="NCBI Taxonomy" id="3123416"/>
    <lineage>
        <taxon>Bacteria</taxon>
        <taxon>Candidatus Methylomirabilota</taxon>
        <taxon>Candidatus Methylomirabilia</taxon>
        <taxon>Candidatus Methylomirabilales</taxon>
        <taxon>Candidatus Methylomirabilaceae</taxon>
        <taxon>Candidatus Methylomirabilis</taxon>
    </lineage>
</organism>
<keyword evidence="6" id="KW-0805">Transcription regulation</keyword>
<dbReference type="Gene3D" id="3.40.50.2300">
    <property type="match status" value="1"/>
</dbReference>
<dbReference type="Gene3D" id="1.10.10.60">
    <property type="entry name" value="Homeodomain-like"/>
    <property type="match status" value="1"/>
</dbReference>
<keyword evidence="4" id="KW-0547">Nucleotide-binding</keyword>
<accession>A0AAJ1AHK9</accession>
<dbReference type="EMBL" id="JAIOIU010000080">
    <property type="protein sequence ID" value="MBZ0159798.1"/>
    <property type="molecule type" value="Genomic_DNA"/>
</dbReference>
<evidence type="ECO:0000256" key="2">
    <source>
        <dbReference type="ARBA" id="ARBA00022490"/>
    </source>
</evidence>
<dbReference type="InterPro" id="IPR058031">
    <property type="entry name" value="AAA_lid_NorR"/>
</dbReference>
<dbReference type="SUPFAM" id="SSF52540">
    <property type="entry name" value="P-loop containing nucleoside triphosphate hydrolases"/>
    <property type="match status" value="1"/>
</dbReference>
<evidence type="ECO:0000256" key="4">
    <source>
        <dbReference type="ARBA" id="ARBA00022741"/>
    </source>
</evidence>
<reference evidence="13 14" key="1">
    <citation type="journal article" date="2021" name="bioRxiv">
        <title>Unraveling nitrogen, sulfur and carbon metabolic pathways and microbial community transcriptional responses to substrate deprivation and toxicity stresses in a bioreactor mimicking anoxic brackish coastal sediment conditions.</title>
        <authorList>
            <person name="Martins P.D."/>
            <person name="Echeveste M.J."/>
            <person name="Arshad A."/>
            <person name="Kurth J."/>
            <person name="Ouboter H."/>
            <person name="Jetten M.S.M."/>
            <person name="Welte C.U."/>
        </authorList>
    </citation>
    <scope>NUCLEOTIDE SEQUENCE [LARGE SCALE GENOMIC DNA]</scope>
    <source>
        <strain evidence="13">MAG_38</strain>
    </source>
</reference>
<evidence type="ECO:0000313" key="13">
    <source>
        <dbReference type="EMBL" id="MBZ0159798.1"/>
    </source>
</evidence>
<gene>
    <name evidence="13" type="ORF">K8G79_06665</name>
</gene>
<comment type="caution">
    <text evidence="13">The sequence shown here is derived from an EMBL/GenBank/DDBJ whole genome shotgun (WGS) entry which is preliminary data.</text>
</comment>
<keyword evidence="3 10" id="KW-0597">Phosphoprotein</keyword>
<dbReference type="Pfam" id="PF02954">
    <property type="entry name" value="HTH_8"/>
    <property type="match status" value="1"/>
</dbReference>
<dbReference type="PROSITE" id="PS50045">
    <property type="entry name" value="SIGMA54_INTERACT_4"/>
    <property type="match status" value="1"/>
</dbReference>
<dbReference type="PANTHER" id="PTHR32071">
    <property type="entry name" value="TRANSCRIPTIONAL REGULATORY PROTEIN"/>
    <property type="match status" value="1"/>
</dbReference>
<evidence type="ECO:0000256" key="7">
    <source>
        <dbReference type="ARBA" id="ARBA00023125"/>
    </source>
</evidence>
<keyword evidence="7" id="KW-0238">DNA-binding</keyword>
<dbReference type="FunFam" id="1.10.8.60:FF:000014">
    <property type="entry name" value="DNA-binding transcriptional regulator NtrC"/>
    <property type="match status" value="1"/>
</dbReference>
<dbReference type="InterPro" id="IPR011006">
    <property type="entry name" value="CheY-like_superfamily"/>
</dbReference>
<evidence type="ECO:0000259" key="12">
    <source>
        <dbReference type="PROSITE" id="PS50110"/>
    </source>
</evidence>
<evidence type="ECO:0000256" key="3">
    <source>
        <dbReference type="ARBA" id="ARBA00022553"/>
    </source>
</evidence>